<dbReference type="PANTHER" id="PTHR44688">
    <property type="entry name" value="DNA-BINDING TRANSCRIPTIONAL ACTIVATOR DEVR_DOSR"/>
    <property type="match status" value="1"/>
</dbReference>
<keyword evidence="3" id="KW-0804">Transcription</keyword>
<dbReference type="Gene3D" id="1.10.10.10">
    <property type="entry name" value="Winged helix-like DNA-binding domain superfamily/Winged helix DNA-binding domain"/>
    <property type="match status" value="1"/>
</dbReference>
<evidence type="ECO:0000313" key="5">
    <source>
        <dbReference type="EMBL" id="MBB5857799.1"/>
    </source>
</evidence>
<keyword evidence="1" id="KW-0805">Transcription regulation</keyword>
<dbReference type="GO" id="GO:0006355">
    <property type="term" value="P:regulation of DNA-templated transcription"/>
    <property type="evidence" value="ECO:0007669"/>
    <property type="project" value="InterPro"/>
</dbReference>
<keyword evidence="6" id="KW-1185">Reference proteome</keyword>
<dbReference type="InterPro" id="IPR000792">
    <property type="entry name" value="Tscrpt_reg_LuxR_C"/>
</dbReference>
<evidence type="ECO:0000256" key="1">
    <source>
        <dbReference type="ARBA" id="ARBA00023015"/>
    </source>
</evidence>
<evidence type="ECO:0000256" key="2">
    <source>
        <dbReference type="ARBA" id="ARBA00023125"/>
    </source>
</evidence>
<dbReference type="PROSITE" id="PS50043">
    <property type="entry name" value="HTH_LUXR_2"/>
    <property type="match status" value="1"/>
</dbReference>
<accession>A0A841BAA6</accession>
<dbReference type="SUPFAM" id="SSF46894">
    <property type="entry name" value="C-terminal effector domain of the bipartite response regulators"/>
    <property type="match status" value="1"/>
</dbReference>
<dbReference type="SMART" id="SM00421">
    <property type="entry name" value="HTH_LUXR"/>
    <property type="match status" value="1"/>
</dbReference>
<dbReference type="Proteomes" id="UP000580861">
    <property type="component" value="Unassembled WGS sequence"/>
</dbReference>
<dbReference type="PRINTS" id="PR00038">
    <property type="entry name" value="HTHLUXR"/>
</dbReference>
<dbReference type="PANTHER" id="PTHR44688:SF16">
    <property type="entry name" value="DNA-BINDING TRANSCRIPTIONAL ACTIVATOR DEVR_DOSR"/>
    <property type="match status" value="1"/>
</dbReference>
<organism evidence="5 6">
    <name type="scientific">Amycolatopsis umgeniensis</name>
    <dbReference type="NCBI Taxonomy" id="336628"/>
    <lineage>
        <taxon>Bacteria</taxon>
        <taxon>Bacillati</taxon>
        <taxon>Actinomycetota</taxon>
        <taxon>Actinomycetes</taxon>
        <taxon>Pseudonocardiales</taxon>
        <taxon>Pseudonocardiaceae</taxon>
        <taxon>Amycolatopsis</taxon>
    </lineage>
</organism>
<protein>
    <submittedName>
        <fullName evidence="5">DNA-binding NarL/FixJ family response regulator</fullName>
    </submittedName>
</protein>
<dbReference type="PROSITE" id="PS00622">
    <property type="entry name" value="HTH_LUXR_1"/>
    <property type="match status" value="1"/>
</dbReference>
<dbReference type="InterPro" id="IPR016032">
    <property type="entry name" value="Sig_transdc_resp-reg_C-effctor"/>
</dbReference>
<dbReference type="EMBL" id="JACHMX010000001">
    <property type="protein sequence ID" value="MBB5857799.1"/>
    <property type="molecule type" value="Genomic_DNA"/>
</dbReference>
<dbReference type="RefSeq" id="WP_246480942.1">
    <property type="nucleotide sequence ID" value="NZ_JACHMX010000001.1"/>
</dbReference>
<dbReference type="GO" id="GO:0003677">
    <property type="term" value="F:DNA binding"/>
    <property type="evidence" value="ECO:0007669"/>
    <property type="project" value="UniProtKB-KW"/>
</dbReference>
<dbReference type="InterPro" id="IPR036388">
    <property type="entry name" value="WH-like_DNA-bd_sf"/>
</dbReference>
<gene>
    <name evidence="5" type="ORF">HDA45_007886</name>
</gene>
<evidence type="ECO:0000313" key="6">
    <source>
        <dbReference type="Proteomes" id="UP000580861"/>
    </source>
</evidence>
<keyword evidence="2 5" id="KW-0238">DNA-binding</keyword>
<proteinExistence type="predicted"/>
<sequence>MAYALGERTAHPDELDGECLTKREREIAVLVGEGLSNRDIAAELVISARTVETHVRHLMTKLGAGNRTQIATWVVATNG</sequence>
<dbReference type="AlphaFoldDB" id="A0A841BAA6"/>
<name>A0A841BAA6_9PSEU</name>
<dbReference type="CDD" id="cd06170">
    <property type="entry name" value="LuxR_C_like"/>
    <property type="match status" value="1"/>
</dbReference>
<evidence type="ECO:0000256" key="3">
    <source>
        <dbReference type="ARBA" id="ARBA00023163"/>
    </source>
</evidence>
<dbReference type="Pfam" id="PF00196">
    <property type="entry name" value="GerE"/>
    <property type="match status" value="1"/>
</dbReference>
<comment type="caution">
    <text evidence="5">The sequence shown here is derived from an EMBL/GenBank/DDBJ whole genome shotgun (WGS) entry which is preliminary data.</text>
</comment>
<evidence type="ECO:0000259" key="4">
    <source>
        <dbReference type="PROSITE" id="PS50043"/>
    </source>
</evidence>
<feature type="domain" description="HTH luxR-type" evidence="4">
    <location>
        <begin position="13"/>
        <end position="78"/>
    </location>
</feature>
<reference evidence="5 6" key="1">
    <citation type="submission" date="2020-08" db="EMBL/GenBank/DDBJ databases">
        <title>Sequencing the genomes of 1000 actinobacteria strains.</title>
        <authorList>
            <person name="Klenk H.-P."/>
        </authorList>
    </citation>
    <scope>NUCLEOTIDE SEQUENCE [LARGE SCALE GENOMIC DNA]</scope>
    <source>
        <strain evidence="5 6">DSM 45272</strain>
    </source>
</reference>